<dbReference type="Proteomes" id="UP000274578">
    <property type="component" value="Chromosome 1"/>
</dbReference>
<evidence type="ECO:0000313" key="1">
    <source>
        <dbReference type="EMBL" id="VEH16453.1"/>
    </source>
</evidence>
<reference evidence="1 2" key="1">
    <citation type="submission" date="2018-12" db="EMBL/GenBank/DDBJ databases">
        <authorList>
            <consortium name="Pathogen Informatics"/>
        </authorList>
    </citation>
    <scope>NUCLEOTIDE SEQUENCE [LARGE SCALE GENOMIC DNA]</scope>
    <source>
        <strain evidence="1 2">NCTC13071</strain>
    </source>
</reference>
<accession>A0A3S5EPG1</accession>
<gene>
    <name evidence="1" type="ORF">NCTC13071_02478</name>
</gene>
<proteinExistence type="predicted"/>
<dbReference type="AlphaFoldDB" id="A0A3S5EPG1"/>
<organism evidence="1 2">
    <name type="scientific">Segatella oris</name>
    <dbReference type="NCBI Taxonomy" id="28135"/>
    <lineage>
        <taxon>Bacteria</taxon>
        <taxon>Pseudomonadati</taxon>
        <taxon>Bacteroidota</taxon>
        <taxon>Bacteroidia</taxon>
        <taxon>Bacteroidales</taxon>
        <taxon>Prevotellaceae</taxon>
        <taxon>Segatella</taxon>
    </lineage>
</organism>
<dbReference type="EMBL" id="LR134384">
    <property type="protein sequence ID" value="VEH16453.1"/>
    <property type="molecule type" value="Genomic_DNA"/>
</dbReference>
<evidence type="ECO:0000313" key="2">
    <source>
        <dbReference type="Proteomes" id="UP000274578"/>
    </source>
</evidence>
<dbReference type="KEGG" id="poc:NCTC13071_02478"/>
<name>A0A3S5EPG1_9BACT</name>
<sequence length="44" mass="5041">MKQRGTQFKSHSLNNASMLCSFSQLEKFCMTMNLFKHSLSNAGR</sequence>
<protein>
    <submittedName>
        <fullName evidence="1">Uncharacterized protein</fullName>
    </submittedName>
</protein>